<sequence length="139" mass="15768">MTLQDVEVLLGISVDGEPCISQMHEDGINLCQMLLGVVPPTNKIKGSRLNLTWLASQFPGPDDNAEEEIVIRYARAYILQIIGGSLFSNKSGSFVHLMFHYWVIYMRRVDTCGVERAWHGCIDNYAKHRSEMFVTLLVH</sequence>
<dbReference type="Proteomes" id="UP000321393">
    <property type="component" value="Unassembled WGS sequence"/>
</dbReference>
<dbReference type="AlphaFoldDB" id="A0A5A7V6Z6"/>
<reference evidence="2 3" key="1">
    <citation type="submission" date="2019-08" db="EMBL/GenBank/DDBJ databases">
        <title>Draft genome sequences of two oriental melons (Cucumis melo L. var makuwa).</title>
        <authorList>
            <person name="Kwon S.-Y."/>
        </authorList>
    </citation>
    <scope>NUCLEOTIDE SEQUENCE [LARGE SCALE GENOMIC DNA]</scope>
    <source>
        <strain evidence="3">cv. SW 3</strain>
        <tissue evidence="2">Leaf</tissue>
    </source>
</reference>
<dbReference type="PANTHER" id="PTHR46033:SF8">
    <property type="entry name" value="PROTEIN MAINTENANCE OF MERISTEMS-LIKE"/>
    <property type="match status" value="1"/>
</dbReference>
<dbReference type="InterPro" id="IPR019557">
    <property type="entry name" value="AminoTfrase-like_pln_mobile"/>
</dbReference>
<name>A0A5A7V6Z6_CUCMM</name>
<dbReference type="InterPro" id="IPR044824">
    <property type="entry name" value="MAIN-like"/>
</dbReference>
<dbReference type="PANTHER" id="PTHR46033">
    <property type="entry name" value="PROTEIN MAIN-LIKE 2"/>
    <property type="match status" value="1"/>
</dbReference>
<feature type="domain" description="Aminotransferase-like plant mobile" evidence="1">
    <location>
        <begin position="2"/>
        <end position="110"/>
    </location>
</feature>
<dbReference type="GO" id="GO:0010073">
    <property type="term" value="P:meristem maintenance"/>
    <property type="evidence" value="ECO:0007669"/>
    <property type="project" value="InterPro"/>
</dbReference>
<dbReference type="OrthoDB" id="987850at2759"/>
<dbReference type="Pfam" id="PF10536">
    <property type="entry name" value="PMD"/>
    <property type="match status" value="1"/>
</dbReference>
<dbReference type="EMBL" id="SSTE01003650">
    <property type="protein sequence ID" value="KAA0062994.1"/>
    <property type="molecule type" value="Genomic_DNA"/>
</dbReference>
<evidence type="ECO:0000313" key="2">
    <source>
        <dbReference type="EMBL" id="KAA0062994.1"/>
    </source>
</evidence>
<evidence type="ECO:0000259" key="1">
    <source>
        <dbReference type="Pfam" id="PF10536"/>
    </source>
</evidence>
<proteinExistence type="predicted"/>
<evidence type="ECO:0000313" key="3">
    <source>
        <dbReference type="Proteomes" id="UP000321393"/>
    </source>
</evidence>
<organism evidence="2 3">
    <name type="scientific">Cucumis melo var. makuwa</name>
    <name type="common">Oriental melon</name>
    <dbReference type="NCBI Taxonomy" id="1194695"/>
    <lineage>
        <taxon>Eukaryota</taxon>
        <taxon>Viridiplantae</taxon>
        <taxon>Streptophyta</taxon>
        <taxon>Embryophyta</taxon>
        <taxon>Tracheophyta</taxon>
        <taxon>Spermatophyta</taxon>
        <taxon>Magnoliopsida</taxon>
        <taxon>eudicotyledons</taxon>
        <taxon>Gunneridae</taxon>
        <taxon>Pentapetalae</taxon>
        <taxon>rosids</taxon>
        <taxon>fabids</taxon>
        <taxon>Cucurbitales</taxon>
        <taxon>Cucurbitaceae</taxon>
        <taxon>Benincaseae</taxon>
        <taxon>Cucumis</taxon>
    </lineage>
</organism>
<gene>
    <name evidence="2" type="ORF">E6C27_scaffold468G00940</name>
</gene>
<accession>A0A5A7V6Z6</accession>
<protein>
    <submittedName>
        <fullName evidence="2">Serine/threonine-protein phosphatase 7 long form-like protein</fullName>
    </submittedName>
</protein>
<comment type="caution">
    <text evidence="2">The sequence shown here is derived from an EMBL/GenBank/DDBJ whole genome shotgun (WGS) entry which is preliminary data.</text>
</comment>